<protein>
    <submittedName>
        <fullName evidence="1">Uncharacterized protein</fullName>
    </submittedName>
</protein>
<evidence type="ECO:0000313" key="1">
    <source>
        <dbReference type="EMBL" id="QHT03052.1"/>
    </source>
</evidence>
<organism evidence="1">
    <name type="scientific">viral metagenome</name>
    <dbReference type="NCBI Taxonomy" id="1070528"/>
    <lineage>
        <taxon>unclassified sequences</taxon>
        <taxon>metagenomes</taxon>
        <taxon>organismal metagenomes</taxon>
    </lineage>
</organism>
<reference evidence="1" key="1">
    <citation type="journal article" date="2020" name="Nature">
        <title>Giant virus diversity and host interactions through global metagenomics.</title>
        <authorList>
            <person name="Schulz F."/>
            <person name="Roux S."/>
            <person name="Paez-Espino D."/>
            <person name="Jungbluth S."/>
            <person name="Walsh D.A."/>
            <person name="Denef V.J."/>
            <person name="McMahon K.D."/>
            <person name="Konstantinidis K.T."/>
            <person name="Eloe-Fadrosh E.A."/>
            <person name="Kyrpides N.C."/>
            <person name="Woyke T."/>
        </authorList>
    </citation>
    <scope>NUCLEOTIDE SEQUENCE</scope>
    <source>
        <strain evidence="1">GVMAG-M-3300020727-4</strain>
    </source>
</reference>
<accession>A0A6C0CFX7</accession>
<sequence>MSKKFLAEIRKIEYNNLIGLISEKEKKEQETKLMLSQITKESKKVKQVVKHPIKVNEKYESSIYMKSESLNYIYN</sequence>
<dbReference type="AlphaFoldDB" id="A0A6C0CFX7"/>
<proteinExistence type="predicted"/>
<name>A0A6C0CFX7_9ZZZZ</name>
<dbReference type="EMBL" id="MN739404">
    <property type="protein sequence ID" value="QHT03052.1"/>
    <property type="molecule type" value="Genomic_DNA"/>
</dbReference>